<feature type="signal peptide" evidence="4">
    <location>
        <begin position="1"/>
        <end position="22"/>
    </location>
</feature>
<evidence type="ECO:0000256" key="2">
    <source>
        <dbReference type="ARBA" id="ARBA00023157"/>
    </source>
</evidence>
<evidence type="ECO:0000256" key="6">
    <source>
        <dbReference type="SAM" id="Phobius"/>
    </source>
</evidence>
<feature type="binding site" evidence="3">
    <location>
        <position position="348"/>
    </location>
    <ligand>
        <name>Zn(2+)</name>
        <dbReference type="ChEBI" id="CHEBI:29105"/>
        <note>catalytic</note>
    </ligand>
</feature>
<evidence type="ECO:0000256" key="4">
    <source>
        <dbReference type="RuleBase" id="RU361183"/>
    </source>
</evidence>
<evidence type="ECO:0000256" key="1">
    <source>
        <dbReference type="ARBA" id="ARBA00022737"/>
    </source>
</evidence>
<dbReference type="InterPro" id="IPR000177">
    <property type="entry name" value="Apple"/>
</dbReference>
<keyword evidence="3 4" id="KW-0645">Protease</keyword>
<keyword evidence="3 4" id="KW-0482">Metalloprotease</keyword>
<dbReference type="InterPro" id="IPR001506">
    <property type="entry name" value="Peptidase_M12A"/>
</dbReference>
<dbReference type="SUPFAM" id="SSF55486">
    <property type="entry name" value="Metalloproteases ('zincins'), catalytic domain"/>
    <property type="match status" value="1"/>
</dbReference>
<keyword evidence="3 4" id="KW-0862">Zinc</keyword>
<keyword evidence="3 4" id="KW-0378">Hydrolase</keyword>
<dbReference type="CDD" id="cd04280">
    <property type="entry name" value="ZnMc_astacin_like"/>
    <property type="match status" value="1"/>
</dbReference>
<dbReference type="SUPFAM" id="SSF57414">
    <property type="entry name" value="Hairpin loop containing domain-like"/>
    <property type="match status" value="1"/>
</dbReference>
<dbReference type="Proteomes" id="UP001178507">
    <property type="component" value="Unassembled WGS sequence"/>
</dbReference>
<name>A0AA36J654_9DINO</name>
<dbReference type="PROSITE" id="PS50948">
    <property type="entry name" value="PAN"/>
    <property type="match status" value="1"/>
</dbReference>
<dbReference type="PANTHER" id="PTHR10127:SF850">
    <property type="entry name" value="METALLOENDOPEPTIDASE"/>
    <property type="match status" value="1"/>
</dbReference>
<evidence type="ECO:0000313" key="10">
    <source>
        <dbReference type="Proteomes" id="UP001178507"/>
    </source>
</evidence>
<keyword evidence="6" id="KW-1133">Transmembrane helix</keyword>
<gene>
    <name evidence="9" type="ORF">EVOR1521_LOCUS22773</name>
</gene>
<dbReference type="Pfam" id="PF01400">
    <property type="entry name" value="Astacin"/>
    <property type="match status" value="1"/>
</dbReference>
<evidence type="ECO:0000259" key="7">
    <source>
        <dbReference type="PROSITE" id="PS50948"/>
    </source>
</evidence>
<comment type="caution">
    <text evidence="9">The sequence shown here is derived from an EMBL/GenBank/DDBJ whole genome shotgun (WGS) entry which is preliminary data.</text>
</comment>
<dbReference type="InterPro" id="IPR006026">
    <property type="entry name" value="Peptidase_Metallo"/>
</dbReference>
<dbReference type="InterPro" id="IPR003609">
    <property type="entry name" value="Pan_app"/>
</dbReference>
<feature type="binding site" evidence="3">
    <location>
        <position position="354"/>
    </location>
    <ligand>
        <name>Zn(2+)</name>
        <dbReference type="ChEBI" id="CHEBI:29105"/>
        <note>catalytic</note>
    </ligand>
</feature>
<keyword evidence="6" id="KW-0472">Membrane</keyword>
<sequence>MARLLALLVLGATAEECQHGYAFLNTPSVLTDAQPTAQSSAQSPGGVLARVAAKSAQHCQKSCVLQASCNFFVFDSSTLQCSLLATYVDLVQQDTAVSGDVHCSLEANAEETEEEQKDRISNSVVAMAKFVIERSTDPEAVDIAEHLAWSVDNGFLADTSYASIARVSTATSMLISSPTEFRNAAAQGMLLTRSDLDWLLRNTEGRNTSPEEKAETQGDLVDGGHGGILGGDVGHSSLESHGVGQPWTNAEVKYCFDQYIAESARQAAECAMGRIRSNVPGIAFIDVGYTGQGRCASVPAVFIQSSDNGCWANIGMSASLFGFGSNQKLNLQTPGCNDCGTATHEILHALGMAHEQSRPDRDTYISVLWNNIKPGMEDQFTKNSKADISRPYDIMSIMHYGSMSFTKNGQETILVKPAGYSLYTDDPGRYRYFRIGQRMHMSKEDVGQLVDLYRCEGEYNEICMSNGGGSGPLAPSGPTPTDPTNPTGGGGSLIVGPDLSGEQLVMLFIAAVASFVISACMCCICCRASGYGRL</sequence>
<evidence type="ECO:0000256" key="5">
    <source>
        <dbReference type="SAM" id="MobiDB-lite"/>
    </source>
</evidence>
<dbReference type="PANTHER" id="PTHR10127">
    <property type="entry name" value="DISCOIDIN, CUB, EGF, LAMININ , AND ZINC METALLOPROTEASE DOMAIN CONTAINING"/>
    <property type="match status" value="1"/>
</dbReference>
<dbReference type="AlphaFoldDB" id="A0AA36J654"/>
<feature type="domain" description="Apple" evidence="7">
    <location>
        <begin position="17"/>
        <end position="103"/>
    </location>
</feature>
<comment type="caution">
    <text evidence="3">Lacks conserved residue(s) required for the propagation of feature annotation.</text>
</comment>
<proteinExistence type="predicted"/>
<feature type="domain" description="Peptidase M12A" evidence="8">
    <location>
        <begin position="241"/>
        <end position="456"/>
    </location>
</feature>
<dbReference type="Gene3D" id="3.40.390.10">
    <property type="entry name" value="Collagenase (Catalytic Domain)"/>
    <property type="match status" value="1"/>
</dbReference>
<dbReference type="Gene3D" id="3.50.4.10">
    <property type="entry name" value="Hepatocyte Growth Factor"/>
    <property type="match status" value="1"/>
</dbReference>
<dbReference type="GO" id="GO:0008270">
    <property type="term" value="F:zinc ion binding"/>
    <property type="evidence" value="ECO:0007669"/>
    <property type="project" value="UniProtKB-UniRule"/>
</dbReference>
<reference evidence="9" key="1">
    <citation type="submission" date="2023-08" db="EMBL/GenBank/DDBJ databases">
        <authorList>
            <person name="Chen Y."/>
            <person name="Shah S."/>
            <person name="Dougan E. K."/>
            <person name="Thang M."/>
            <person name="Chan C."/>
        </authorList>
    </citation>
    <scope>NUCLEOTIDE SEQUENCE</scope>
</reference>
<keyword evidence="2" id="KW-1015">Disulfide bond</keyword>
<dbReference type="GO" id="GO:0005576">
    <property type="term" value="C:extracellular region"/>
    <property type="evidence" value="ECO:0007669"/>
    <property type="project" value="InterPro"/>
</dbReference>
<evidence type="ECO:0000259" key="8">
    <source>
        <dbReference type="PROSITE" id="PS51864"/>
    </source>
</evidence>
<feature type="transmembrane region" description="Helical" evidence="6">
    <location>
        <begin position="504"/>
        <end position="526"/>
    </location>
</feature>
<protein>
    <recommendedName>
        <fullName evidence="4">Metalloendopeptidase</fullName>
        <ecNumber evidence="4">3.4.24.-</ecNumber>
    </recommendedName>
</protein>
<feature type="active site" evidence="3">
    <location>
        <position position="345"/>
    </location>
</feature>
<dbReference type="InterPro" id="IPR034035">
    <property type="entry name" value="Astacin-like_dom"/>
</dbReference>
<evidence type="ECO:0000313" key="9">
    <source>
        <dbReference type="EMBL" id="CAJ1399196.1"/>
    </source>
</evidence>
<organism evidence="9 10">
    <name type="scientific">Effrenium voratum</name>
    <dbReference type="NCBI Taxonomy" id="2562239"/>
    <lineage>
        <taxon>Eukaryota</taxon>
        <taxon>Sar</taxon>
        <taxon>Alveolata</taxon>
        <taxon>Dinophyceae</taxon>
        <taxon>Suessiales</taxon>
        <taxon>Symbiodiniaceae</taxon>
        <taxon>Effrenium</taxon>
    </lineage>
</organism>
<keyword evidence="10" id="KW-1185">Reference proteome</keyword>
<dbReference type="GO" id="GO:0004222">
    <property type="term" value="F:metalloendopeptidase activity"/>
    <property type="evidence" value="ECO:0007669"/>
    <property type="project" value="UniProtKB-UniRule"/>
</dbReference>
<evidence type="ECO:0000256" key="3">
    <source>
        <dbReference type="PROSITE-ProRule" id="PRU01211"/>
    </source>
</evidence>
<feature type="chain" id="PRO_5041482353" description="Metalloendopeptidase" evidence="4">
    <location>
        <begin position="23"/>
        <end position="534"/>
    </location>
</feature>
<keyword evidence="3 4" id="KW-0479">Metal-binding</keyword>
<dbReference type="Pfam" id="PF00024">
    <property type="entry name" value="PAN_1"/>
    <property type="match status" value="1"/>
</dbReference>
<keyword evidence="6" id="KW-0812">Transmembrane</keyword>
<dbReference type="EMBL" id="CAUJNA010003327">
    <property type="protein sequence ID" value="CAJ1399196.1"/>
    <property type="molecule type" value="Genomic_DNA"/>
</dbReference>
<keyword evidence="1" id="KW-0677">Repeat</keyword>
<dbReference type="EC" id="3.4.24.-" evidence="4"/>
<dbReference type="GO" id="GO:0006508">
    <property type="term" value="P:proteolysis"/>
    <property type="evidence" value="ECO:0007669"/>
    <property type="project" value="UniProtKB-KW"/>
</dbReference>
<dbReference type="PROSITE" id="PS51864">
    <property type="entry name" value="ASTACIN"/>
    <property type="match status" value="1"/>
</dbReference>
<keyword evidence="4" id="KW-0732">Signal</keyword>
<feature type="binding site" evidence="3">
    <location>
        <position position="344"/>
    </location>
    <ligand>
        <name>Zn(2+)</name>
        <dbReference type="ChEBI" id="CHEBI:29105"/>
        <note>catalytic</note>
    </ligand>
</feature>
<feature type="region of interest" description="Disordered" evidence="5">
    <location>
        <begin position="470"/>
        <end position="493"/>
    </location>
</feature>
<comment type="cofactor">
    <cofactor evidence="3 4">
        <name>Zn(2+)</name>
        <dbReference type="ChEBI" id="CHEBI:29105"/>
    </cofactor>
    <text evidence="3 4">Binds 1 zinc ion per subunit.</text>
</comment>
<dbReference type="PRINTS" id="PR00480">
    <property type="entry name" value="ASTACIN"/>
</dbReference>
<dbReference type="InterPro" id="IPR024079">
    <property type="entry name" value="MetalloPept_cat_dom_sf"/>
</dbReference>
<accession>A0AA36J654</accession>
<dbReference type="SMART" id="SM00235">
    <property type="entry name" value="ZnMc"/>
    <property type="match status" value="1"/>
</dbReference>
<dbReference type="SMART" id="SM00223">
    <property type="entry name" value="APPLE"/>
    <property type="match status" value="1"/>
</dbReference>